<evidence type="ECO:0000313" key="2">
    <source>
        <dbReference type="EMBL" id="OLQ95163.1"/>
    </source>
</evidence>
<gene>
    <name evidence="2" type="ORF">BIY21_06850</name>
</gene>
<reference evidence="2 3" key="1">
    <citation type="submission" date="2016-09" db="EMBL/GenBank/DDBJ databases">
        <title>Genomic Taxonomy of the Vibrionaceae.</title>
        <authorList>
            <person name="Gonzalez-Castillo A."/>
            <person name="Gomez-Gil B."/>
            <person name="Enciso-Ibarra K."/>
        </authorList>
    </citation>
    <scope>NUCLEOTIDE SEQUENCE [LARGE SCALE GENOMIC DNA]</scope>
    <source>
        <strain evidence="2 3">CAIM 1731</strain>
    </source>
</reference>
<keyword evidence="1" id="KW-0732">Signal</keyword>
<comment type="caution">
    <text evidence="2">The sequence shown here is derived from an EMBL/GenBank/DDBJ whole genome shotgun (WGS) entry which is preliminary data.</text>
</comment>
<dbReference type="RefSeq" id="WP_075647983.1">
    <property type="nucleotide sequence ID" value="NZ_AP019657.1"/>
</dbReference>
<name>A0ABX3FRU1_9VIBR</name>
<feature type="signal peptide" evidence="1">
    <location>
        <begin position="1"/>
        <end position="18"/>
    </location>
</feature>
<feature type="chain" id="PRO_5045107447" evidence="1">
    <location>
        <begin position="19"/>
        <end position="199"/>
    </location>
</feature>
<protein>
    <submittedName>
        <fullName evidence="2">Uncharacterized protein</fullName>
    </submittedName>
</protein>
<dbReference type="Proteomes" id="UP000186206">
    <property type="component" value="Unassembled WGS sequence"/>
</dbReference>
<dbReference type="EMBL" id="MJMI01000044">
    <property type="protein sequence ID" value="OLQ95163.1"/>
    <property type="molecule type" value="Genomic_DNA"/>
</dbReference>
<evidence type="ECO:0000313" key="3">
    <source>
        <dbReference type="Proteomes" id="UP000186206"/>
    </source>
</evidence>
<evidence type="ECO:0000256" key="1">
    <source>
        <dbReference type="SAM" id="SignalP"/>
    </source>
</evidence>
<organism evidence="2 3">
    <name type="scientific">Vibrio ponticus</name>
    <dbReference type="NCBI Taxonomy" id="265668"/>
    <lineage>
        <taxon>Bacteria</taxon>
        <taxon>Pseudomonadati</taxon>
        <taxon>Pseudomonadota</taxon>
        <taxon>Gammaproteobacteria</taxon>
        <taxon>Vibrionales</taxon>
        <taxon>Vibrionaceae</taxon>
        <taxon>Vibrio</taxon>
    </lineage>
</organism>
<keyword evidence="3" id="KW-1185">Reference proteome</keyword>
<accession>A0ABX3FRU1</accession>
<sequence>MKKLIVLMAIGLSSFAIAQDGETLAAIDHGFVYKGSIINPKCVNLLQAWPSESSKYGIILRSVILDSCQESNLAFEGRDYSITSRGANSYSSNTNDENFSFQYEVLGKTEHDVFAVLHSGYIGLYRLEAKQVRFDFGESDDQIVSVLTKLSQTWVPCFESANVQGNQLQVVKHIWNPDAPTADQCSDRLETVTYDLSLF</sequence>
<proteinExistence type="predicted"/>